<reference evidence="1" key="1">
    <citation type="submission" date="2022-12" db="EMBL/GenBank/DDBJ databases">
        <title>Reference genome sequencing for broad-spectrum identification of bacterial and archaeal isolates by mass spectrometry.</title>
        <authorList>
            <person name="Sekiguchi Y."/>
            <person name="Tourlousse D.M."/>
        </authorList>
    </citation>
    <scope>NUCLEOTIDE SEQUENCE</scope>
    <source>
        <strain evidence="1">ASRB1</strain>
    </source>
</reference>
<dbReference type="RefSeq" id="WP_281793176.1">
    <property type="nucleotide sequence ID" value="NZ_BSDR01000001.1"/>
</dbReference>
<proteinExistence type="predicted"/>
<evidence type="ECO:0000313" key="2">
    <source>
        <dbReference type="Proteomes" id="UP001144372"/>
    </source>
</evidence>
<name>A0A9W6FTH4_9BACT</name>
<gene>
    <name evidence="1" type="ORF">DAMNIGENAA_13380</name>
</gene>
<comment type="caution">
    <text evidence="1">The sequence shown here is derived from an EMBL/GenBank/DDBJ whole genome shotgun (WGS) entry which is preliminary data.</text>
</comment>
<evidence type="ECO:0000313" key="1">
    <source>
        <dbReference type="EMBL" id="GLI33905.1"/>
    </source>
</evidence>
<keyword evidence="2" id="KW-1185">Reference proteome</keyword>
<dbReference type="Proteomes" id="UP001144372">
    <property type="component" value="Unassembled WGS sequence"/>
</dbReference>
<dbReference type="AlphaFoldDB" id="A0A9W6FTH4"/>
<protein>
    <submittedName>
        <fullName evidence="1">Uncharacterized protein</fullName>
    </submittedName>
</protein>
<sequence>MSVDKKTLDGKLREMYSEIDKHGLDLSLDFDDRKDAWIVKLSKGRHELTTHLEKKDAEDCLDGIECVYLGVQIGQFIKNFEAES</sequence>
<accession>A0A9W6FTH4</accession>
<organism evidence="1 2">
    <name type="scientific">Desulforhabdus amnigena</name>
    <dbReference type="NCBI Taxonomy" id="40218"/>
    <lineage>
        <taxon>Bacteria</taxon>
        <taxon>Pseudomonadati</taxon>
        <taxon>Thermodesulfobacteriota</taxon>
        <taxon>Syntrophobacteria</taxon>
        <taxon>Syntrophobacterales</taxon>
        <taxon>Syntrophobacteraceae</taxon>
        <taxon>Desulforhabdus</taxon>
    </lineage>
</organism>
<dbReference type="EMBL" id="BSDR01000001">
    <property type="protein sequence ID" value="GLI33905.1"/>
    <property type="molecule type" value="Genomic_DNA"/>
</dbReference>